<protein>
    <submittedName>
        <fullName evidence="2">Uncharacterized protein</fullName>
    </submittedName>
</protein>
<dbReference type="AlphaFoldDB" id="A0A9K3KM52"/>
<reference evidence="2" key="1">
    <citation type="journal article" date="2021" name="Sci. Rep.">
        <title>Diploid genomic architecture of Nitzschia inconspicua, an elite biomass production diatom.</title>
        <authorList>
            <person name="Oliver A."/>
            <person name="Podell S."/>
            <person name="Pinowska A."/>
            <person name="Traller J.C."/>
            <person name="Smith S.R."/>
            <person name="McClure R."/>
            <person name="Beliaev A."/>
            <person name="Bohutskyi P."/>
            <person name="Hill E.A."/>
            <person name="Rabines A."/>
            <person name="Zheng H."/>
            <person name="Allen L.Z."/>
            <person name="Kuo A."/>
            <person name="Grigoriev I.V."/>
            <person name="Allen A.E."/>
            <person name="Hazlebeck D."/>
            <person name="Allen E.E."/>
        </authorList>
    </citation>
    <scope>NUCLEOTIDE SEQUENCE</scope>
    <source>
        <strain evidence="2">Hildebrandi</strain>
    </source>
</reference>
<gene>
    <name evidence="2" type="ORF">IV203_005336</name>
</gene>
<organism evidence="2 3">
    <name type="scientific">Nitzschia inconspicua</name>
    <dbReference type="NCBI Taxonomy" id="303405"/>
    <lineage>
        <taxon>Eukaryota</taxon>
        <taxon>Sar</taxon>
        <taxon>Stramenopiles</taxon>
        <taxon>Ochrophyta</taxon>
        <taxon>Bacillariophyta</taxon>
        <taxon>Bacillariophyceae</taxon>
        <taxon>Bacillariophycidae</taxon>
        <taxon>Bacillariales</taxon>
        <taxon>Bacillariaceae</taxon>
        <taxon>Nitzschia</taxon>
    </lineage>
</organism>
<keyword evidence="3" id="KW-1185">Reference proteome</keyword>
<accession>A0A9K3KM52</accession>
<comment type="caution">
    <text evidence="2">The sequence shown here is derived from an EMBL/GenBank/DDBJ whole genome shotgun (WGS) entry which is preliminary data.</text>
</comment>
<feature type="compositionally biased region" description="Low complexity" evidence="1">
    <location>
        <begin position="60"/>
        <end position="71"/>
    </location>
</feature>
<reference evidence="2" key="2">
    <citation type="submission" date="2021-04" db="EMBL/GenBank/DDBJ databases">
        <authorList>
            <person name="Podell S."/>
        </authorList>
    </citation>
    <scope>NUCLEOTIDE SEQUENCE</scope>
    <source>
        <strain evidence="2">Hildebrandi</strain>
    </source>
</reference>
<dbReference type="OrthoDB" id="10678002at2759"/>
<evidence type="ECO:0000256" key="1">
    <source>
        <dbReference type="SAM" id="MobiDB-lite"/>
    </source>
</evidence>
<evidence type="ECO:0000313" key="3">
    <source>
        <dbReference type="Proteomes" id="UP000693970"/>
    </source>
</evidence>
<feature type="region of interest" description="Disordered" evidence="1">
    <location>
        <begin position="196"/>
        <end position="215"/>
    </location>
</feature>
<name>A0A9K3KM52_9STRA</name>
<proteinExistence type="predicted"/>
<feature type="compositionally biased region" description="Basic residues" evidence="1">
    <location>
        <begin position="17"/>
        <end position="36"/>
    </location>
</feature>
<dbReference type="Proteomes" id="UP000693970">
    <property type="component" value="Unassembled WGS sequence"/>
</dbReference>
<feature type="region of interest" description="Disordered" evidence="1">
    <location>
        <begin position="1"/>
        <end position="102"/>
    </location>
</feature>
<feature type="compositionally biased region" description="Polar residues" evidence="1">
    <location>
        <begin position="48"/>
        <end position="59"/>
    </location>
</feature>
<feature type="compositionally biased region" description="Basic and acidic residues" evidence="1">
    <location>
        <begin position="37"/>
        <end position="47"/>
    </location>
</feature>
<evidence type="ECO:0000313" key="2">
    <source>
        <dbReference type="EMBL" id="KAG7346268.1"/>
    </source>
</evidence>
<dbReference type="EMBL" id="JAGRRH010000021">
    <property type="protein sequence ID" value="KAG7346268.1"/>
    <property type="molecule type" value="Genomic_DNA"/>
</dbReference>
<sequence length="335" mass="37437">MTAKCESSKLSTAEKLARKRAAARLRQQRCRARKRQAMLEKKRHESEQQTSRVGVTPQSPAVVLPPVDVPLSTNPGHHHRVPQQPHRIPVYTSPSTKPEPALPSPAGEHIYTCISFESQRSFEEAQKNLKVQTTTLEAVSDNTVPIVSPTSSPPRNPDASIIRVPDEKSDDQLVPEEEAAIVAMLSLKSGSEKPFLISKGDEDRNQPPVSPPTAPQIVEAQRATAVETTGTTKANTKLSLVNMTRSYPRVAVGASEAMNRSQNHHRRIEVSSHYEMFEYGHPSRTPPASRGLSHMGYFHYHRVPVGLHPPPYRRGYFTAPPTVIQRRYPIRYDYE</sequence>